<dbReference type="EMBL" id="KV784373">
    <property type="protein sequence ID" value="OEU10144.1"/>
    <property type="molecule type" value="Genomic_DNA"/>
</dbReference>
<feature type="signal peptide" evidence="2">
    <location>
        <begin position="1"/>
        <end position="23"/>
    </location>
</feature>
<dbReference type="KEGG" id="fcy:FRACYDRAFT_271216"/>
<dbReference type="PROSITE" id="PS51318">
    <property type="entry name" value="TAT"/>
    <property type="match status" value="1"/>
</dbReference>
<dbReference type="InterPro" id="IPR006311">
    <property type="entry name" value="TAT_signal"/>
</dbReference>
<name>A0A1E7EWF3_9STRA</name>
<evidence type="ECO:0000313" key="4">
    <source>
        <dbReference type="EMBL" id="OEU10144.1"/>
    </source>
</evidence>
<dbReference type="GO" id="GO:0008121">
    <property type="term" value="F:quinol-cytochrome-c reductase activity"/>
    <property type="evidence" value="ECO:0007669"/>
    <property type="project" value="InterPro"/>
</dbReference>
<accession>A0A1E7EWF3</accession>
<feature type="domain" description="Ubiquitinol-cytochrome C reductase Fe-S subunit TAT signal" evidence="3">
    <location>
        <begin position="49"/>
        <end position="80"/>
    </location>
</feature>
<dbReference type="Proteomes" id="UP000095751">
    <property type="component" value="Unassembled WGS sequence"/>
</dbReference>
<keyword evidence="2" id="KW-0732">Signal</keyword>
<evidence type="ECO:0000256" key="1">
    <source>
        <dbReference type="SAM" id="MobiDB-lite"/>
    </source>
</evidence>
<keyword evidence="5" id="KW-1185">Reference proteome</keyword>
<feature type="chain" id="PRO_5009192431" description="Ubiquitinol-cytochrome C reductase Fe-S subunit TAT signal domain-containing protein" evidence="2">
    <location>
        <begin position="24"/>
        <end position="170"/>
    </location>
</feature>
<dbReference type="Pfam" id="PF10399">
    <property type="entry name" value="UCR_Fe-S_N"/>
    <property type="match status" value="1"/>
</dbReference>
<evidence type="ECO:0000313" key="5">
    <source>
        <dbReference type="Proteomes" id="UP000095751"/>
    </source>
</evidence>
<feature type="region of interest" description="Disordered" evidence="1">
    <location>
        <begin position="94"/>
        <end position="119"/>
    </location>
</feature>
<dbReference type="OrthoDB" id="43299at2759"/>
<proteinExistence type="predicted"/>
<gene>
    <name evidence="4" type="ORF">FRACYDRAFT_271216</name>
</gene>
<evidence type="ECO:0000259" key="3">
    <source>
        <dbReference type="Pfam" id="PF10399"/>
    </source>
</evidence>
<reference evidence="4 5" key="1">
    <citation type="submission" date="2016-09" db="EMBL/GenBank/DDBJ databases">
        <title>Extensive genetic diversity and differential bi-allelic expression allows diatom success in the polar Southern Ocean.</title>
        <authorList>
            <consortium name="DOE Joint Genome Institute"/>
            <person name="Mock T."/>
            <person name="Otillar R.P."/>
            <person name="Strauss J."/>
            <person name="Dupont C."/>
            <person name="Frickenhaus S."/>
            <person name="Maumus F."/>
            <person name="Mcmullan M."/>
            <person name="Sanges R."/>
            <person name="Schmutz J."/>
            <person name="Toseland A."/>
            <person name="Valas R."/>
            <person name="Veluchamy A."/>
            <person name="Ward B.J."/>
            <person name="Allen A."/>
            <person name="Barry K."/>
            <person name="Falciatore A."/>
            <person name="Ferrante M."/>
            <person name="Fortunato A.E."/>
            <person name="Gloeckner G."/>
            <person name="Gruber A."/>
            <person name="Hipkin R."/>
            <person name="Janech M."/>
            <person name="Kroth P."/>
            <person name="Leese F."/>
            <person name="Lindquist E."/>
            <person name="Lyon B.R."/>
            <person name="Martin J."/>
            <person name="Mayer C."/>
            <person name="Parker M."/>
            <person name="Quesneville H."/>
            <person name="Raymond J."/>
            <person name="Uhlig C."/>
            <person name="Valentin K.U."/>
            <person name="Worden A.Z."/>
            <person name="Armbrust E.V."/>
            <person name="Bowler C."/>
            <person name="Green B."/>
            <person name="Moulton V."/>
            <person name="Van Oosterhout C."/>
            <person name="Grigoriev I."/>
        </authorList>
    </citation>
    <scope>NUCLEOTIDE SEQUENCE [LARGE SCALE GENOMIC DNA]</scope>
    <source>
        <strain evidence="4 5">CCMP1102</strain>
    </source>
</reference>
<dbReference type="InParanoid" id="A0A1E7EWF3"/>
<sequence length="170" mass="18376">MTLLIFKLAQMLSIIVSVSVISALSPQLFSMKNRSHQKTSVQFSGAPSSDDDGNNNSRRRFLNVAAMNVCLMGAAAATVPAAFATDATKYISGKTPQIPGTEAKKKSDGDTKGTRKDPNFLRSISDCKTQCQIAPGTDGYSRSKMDCLSECQDICCTTYEQCSFNIVPRL</sequence>
<organism evidence="4 5">
    <name type="scientific">Fragilariopsis cylindrus CCMP1102</name>
    <dbReference type="NCBI Taxonomy" id="635003"/>
    <lineage>
        <taxon>Eukaryota</taxon>
        <taxon>Sar</taxon>
        <taxon>Stramenopiles</taxon>
        <taxon>Ochrophyta</taxon>
        <taxon>Bacillariophyta</taxon>
        <taxon>Bacillariophyceae</taxon>
        <taxon>Bacillariophycidae</taxon>
        <taxon>Bacillariales</taxon>
        <taxon>Bacillariaceae</taxon>
        <taxon>Fragilariopsis</taxon>
    </lineage>
</organism>
<protein>
    <recommendedName>
        <fullName evidence="3">Ubiquitinol-cytochrome C reductase Fe-S subunit TAT signal domain-containing protein</fullName>
    </recommendedName>
</protein>
<feature type="compositionally biased region" description="Basic and acidic residues" evidence="1">
    <location>
        <begin position="102"/>
        <end position="119"/>
    </location>
</feature>
<dbReference type="InterPro" id="IPR019470">
    <property type="entry name" value="Ubiq_cytC_Rdtase_Fe-S_su_TAT"/>
</dbReference>
<evidence type="ECO:0000256" key="2">
    <source>
        <dbReference type="SAM" id="SignalP"/>
    </source>
</evidence>
<dbReference type="AlphaFoldDB" id="A0A1E7EWF3"/>